<accession>A0ABP9V9E6</accession>
<dbReference type="SFLD" id="SFLDG01018">
    <property type="entry name" value="Squalene/Phytoene_Synthase_Lik"/>
    <property type="match status" value="1"/>
</dbReference>
<gene>
    <name evidence="2" type="primary">crtB</name>
    <name evidence="2" type="ORF">Dxin01_01643</name>
</gene>
<dbReference type="PANTHER" id="PTHR31480">
    <property type="entry name" value="BIFUNCTIONAL LYCOPENE CYCLASE/PHYTOENE SYNTHASE"/>
    <property type="match status" value="1"/>
</dbReference>
<dbReference type="RefSeq" id="WP_353541876.1">
    <property type="nucleotide sequence ID" value="NZ_BAABRN010000015.1"/>
</dbReference>
<dbReference type="Proteomes" id="UP001458946">
    <property type="component" value="Unassembled WGS sequence"/>
</dbReference>
<dbReference type="InterPro" id="IPR019845">
    <property type="entry name" value="Squalene/phytoene_synthase_CS"/>
</dbReference>
<evidence type="ECO:0000313" key="2">
    <source>
        <dbReference type="EMBL" id="GAA5501904.1"/>
    </source>
</evidence>
<dbReference type="SFLD" id="SFLDG01212">
    <property type="entry name" value="Phytoene_synthase_like"/>
    <property type="match status" value="1"/>
</dbReference>
<dbReference type="InterPro" id="IPR033904">
    <property type="entry name" value="Trans_IPPS_HH"/>
</dbReference>
<dbReference type="SUPFAM" id="SSF48576">
    <property type="entry name" value="Terpenoid synthases"/>
    <property type="match status" value="1"/>
</dbReference>
<reference evidence="2 3" key="1">
    <citation type="submission" date="2024-02" db="EMBL/GenBank/DDBJ databases">
        <title>Deinococcus xinjiangensis NBRC 107630.</title>
        <authorList>
            <person name="Ichikawa N."/>
            <person name="Katano-Makiyama Y."/>
            <person name="Hidaka K."/>
        </authorList>
    </citation>
    <scope>NUCLEOTIDE SEQUENCE [LARGE SCALE GENOMIC DNA]</scope>
    <source>
        <strain evidence="2 3">NBRC 107630</strain>
    </source>
</reference>
<organism evidence="2 3">
    <name type="scientific">Deinococcus xinjiangensis</name>
    <dbReference type="NCBI Taxonomy" id="457454"/>
    <lineage>
        <taxon>Bacteria</taxon>
        <taxon>Thermotogati</taxon>
        <taxon>Deinococcota</taxon>
        <taxon>Deinococci</taxon>
        <taxon>Deinococcales</taxon>
        <taxon>Deinococcaceae</taxon>
        <taxon>Deinococcus</taxon>
    </lineage>
</organism>
<sequence>MAQPHQAQPFPFDALAWCQQITQTHSQTFYRGSLLYPKGQREAVWAVYAACRIGDDIADDLGPHSAGAQLELDRWWAQVQAAFAGHAGEGQMQRALAWAVSRYPVPLTAFAELYEGFCMDLRGTTYHTLADLELYCRRVAGVVGFMIAPIGGYRGGEDTLGAALALGQAMQLTNILRDVGEDLRLGRLYLPRELLEQFGVRLSDLQAGRVTPEYRALLEHLCGLTRELYAQGRTGIPLLSGRAKFGVAVAARLYAGILDELERGGYDNLNGRAVVSGRRKLWLTLRELDVQFGHPQYCPLHWAGQQYQRLKA</sequence>
<keyword evidence="1" id="KW-0808">Transferase</keyword>
<dbReference type="Gene3D" id="1.10.600.10">
    <property type="entry name" value="Farnesyl Diphosphate Synthase"/>
    <property type="match status" value="1"/>
</dbReference>
<dbReference type="EMBL" id="BAABRN010000015">
    <property type="protein sequence ID" value="GAA5501904.1"/>
    <property type="molecule type" value="Genomic_DNA"/>
</dbReference>
<dbReference type="Pfam" id="PF00494">
    <property type="entry name" value="SQS_PSY"/>
    <property type="match status" value="1"/>
</dbReference>
<comment type="caution">
    <text evidence="2">The sequence shown here is derived from an EMBL/GenBank/DDBJ whole genome shotgun (WGS) entry which is preliminary data.</text>
</comment>
<dbReference type="PROSITE" id="PS01045">
    <property type="entry name" value="SQUALEN_PHYTOEN_SYN_2"/>
    <property type="match status" value="1"/>
</dbReference>
<dbReference type="InterPro" id="IPR002060">
    <property type="entry name" value="Squ/phyt_synthse"/>
</dbReference>
<evidence type="ECO:0000256" key="1">
    <source>
        <dbReference type="ARBA" id="ARBA00022679"/>
    </source>
</evidence>
<dbReference type="CDD" id="cd00683">
    <property type="entry name" value="Trans_IPPS_HH"/>
    <property type="match status" value="1"/>
</dbReference>
<proteinExistence type="predicted"/>
<keyword evidence="3" id="KW-1185">Reference proteome</keyword>
<dbReference type="SFLD" id="SFLDS00005">
    <property type="entry name" value="Isoprenoid_Synthase_Type_I"/>
    <property type="match status" value="1"/>
</dbReference>
<dbReference type="InterPro" id="IPR008949">
    <property type="entry name" value="Isoprenoid_synthase_dom_sf"/>
</dbReference>
<dbReference type="InterPro" id="IPR044843">
    <property type="entry name" value="Trans_IPPS_bact-type"/>
</dbReference>
<name>A0ABP9V9E6_9DEIO</name>
<evidence type="ECO:0000313" key="3">
    <source>
        <dbReference type="Proteomes" id="UP001458946"/>
    </source>
</evidence>
<protein>
    <submittedName>
        <fullName evidence="2">15-cis-phytoene synthase</fullName>
    </submittedName>
</protein>